<proteinExistence type="inferred from homology"/>
<keyword evidence="6" id="KW-1185">Reference proteome</keyword>
<dbReference type="PANTHER" id="PTHR43201">
    <property type="entry name" value="ACYL-COA SYNTHETASE"/>
    <property type="match status" value="1"/>
</dbReference>
<dbReference type="FunFam" id="3.30.300.30:FF:000008">
    <property type="entry name" value="2,3-dihydroxybenzoate-AMP ligase"/>
    <property type="match status" value="1"/>
</dbReference>
<dbReference type="Gene3D" id="3.40.50.980">
    <property type="match status" value="2"/>
</dbReference>
<evidence type="ECO:0000313" key="5">
    <source>
        <dbReference type="EMBL" id="CAG8491726.1"/>
    </source>
</evidence>
<evidence type="ECO:0000256" key="1">
    <source>
        <dbReference type="ARBA" id="ARBA00006432"/>
    </source>
</evidence>
<comment type="similarity">
    <text evidence="1">Belongs to the ATP-dependent AMP-binding enzyme family.</text>
</comment>
<reference evidence="5" key="1">
    <citation type="submission" date="2021-06" db="EMBL/GenBank/DDBJ databases">
        <authorList>
            <person name="Kallberg Y."/>
            <person name="Tangrot J."/>
            <person name="Rosling A."/>
        </authorList>
    </citation>
    <scope>NUCLEOTIDE SEQUENCE</scope>
    <source>
        <strain evidence="5">FL130A</strain>
    </source>
</reference>
<dbReference type="FunFam" id="3.40.50.12780:FF:000003">
    <property type="entry name" value="Long-chain-fatty-acid--CoA ligase FadD"/>
    <property type="match status" value="1"/>
</dbReference>
<dbReference type="Gene3D" id="3.30.300.30">
    <property type="match status" value="1"/>
</dbReference>
<dbReference type="GO" id="GO:0031956">
    <property type="term" value="F:medium-chain fatty acid-CoA ligase activity"/>
    <property type="evidence" value="ECO:0007669"/>
    <property type="project" value="TreeGrafter"/>
</dbReference>
<gene>
    <name evidence="5" type="ORF">ALEPTO_LOCUS3023</name>
</gene>
<dbReference type="CDD" id="cd05917">
    <property type="entry name" value="FACL_like_2"/>
    <property type="match status" value="1"/>
</dbReference>
<dbReference type="InterPro" id="IPR025110">
    <property type="entry name" value="AMP-bd_C"/>
</dbReference>
<dbReference type="Pfam" id="PF00501">
    <property type="entry name" value="AMP-binding"/>
    <property type="match status" value="1"/>
</dbReference>
<dbReference type="PANTHER" id="PTHR43201:SF30">
    <property type="entry name" value="AMP-DEPENDENT SYNTHETASE_LIGASE DOMAIN-CONTAINING PROTEIN"/>
    <property type="match status" value="1"/>
</dbReference>
<evidence type="ECO:0000259" key="4">
    <source>
        <dbReference type="Pfam" id="PF13193"/>
    </source>
</evidence>
<keyword evidence="2" id="KW-0436">Ligase</keyword>
<comment type="caution">
    <text evidence="5">The sequence shown here is derived from an EMBL/GenBank/DDBJ whole genome shotgun (WGS) entry which is preliminary data.</text>
</comment>
<organism evidence="5 6">
    <name type="scientific">Ambispora leptoticha</name>
    <dbReference type="NCBI Taxonomy" id="144679"/>
    <lineage>
        <taxon>Eukaryota</taxon>
        <taxon>Fungi</taxon>
        <taxon>Fungi incertae sedis</taxon>
        <taxon>Mucoromycota</taxon>
        <taxon>Glomeromycotina</taxon>
        <taxon>Glomeromycetes</taxon>
        <taxon>Archaeosporales</taxon>
        <taxon>Ambisporaceae</taxon>
        <taxon>Ambispora</taxon>
    </lineage>
</organism>
<evidence type="ECO:0000313" key="6">
    <source>
        <dbReference type="Proteomes" id="UP000789508"/>
    </source>
</evidence>
<protein>
    <submittedName>
        <fullName evidence="5">7740_t:CDS:1</fullName>
    </submittedName>
</protein>
<dbReference type="InterPro" id="IPR000873">
    <property type="entry name" value="AMP-dep_synth/lig_dom"/>
</dbReference>
<dbReference type="AlphaFoldDB" id="A0A9N8WK16"/>
<accession>A0A9N8WK16</accession>
<feature type="domain" description="AMP-binding enzyme C-terminal" evidence="4">
    <location>
        <begin position="516"/>
        <end position="591"/>
    </location>
</feature>
<name>A0A9N8WK16_9GLOM</name>
<dbReference type="Pfam" id="PF13193">
    <property type="entry name" value="AMP-binding_C"/>
    <property type="match status" value="1"/>
</dbReference>
<evidence type="ECO:0000259" key="3">
    <source>
        <dbReference type="Pfam" id="PF00501"/>
    </source>
</evidence>
<feature type="domain" description="AMP-dependent synthetase/ligase" evidence="3">
    <location>
        <begin position="67"/>
        <end position="458"/>
    </location>
</feature>
<dbReference type="OrthoDB" id="10253115at2759"/>
<dbReference type="PROSITE" id="PS00455">
    <property type="entry name" value="AMP_BINDING"/>
    <property type="match status" value="1"/>
</dbReference>
<dbReference type="GO" id="GO:0006631">
    <property type="term" value="P:fatty acid metabolic process"/>
    <property type="evidence" value="ECO:0007669"/>
    <property type="project" value="TreeGrafter"/>
</dbReference>
<sequence>MFRHLTFCQTSTAKSRLLHILRTSLKPNRPLVVSPFRSQSSLSYVEGTRDKPLLETTIGNYLDDIISKYGDRQAVVVKHENNLHWNYRQFGEQIDALARGLHSSGLRRGDRLGVFMPNNSAWITLQYATSRIGVILVTINPAYRVHELEQALTLVGVKSLALTPRFKSSHYIKMIQELAPELNFCEPNSLVSEKLPDLKQIIVVDTHRPTENLEGVKGLMRFHEMFQYDVWGNDPVKEIGKTLSNNDIINIQFTSGTTGAPKGASLSHRNILNNAEAVAENMNFTPNDVLCVPVPLYHCFGAVLANLAALTKGSSVVYPSEGFEVEATLRAIEEEKCTGLHGVPTMFIEELNHPNFRSFNLASLRTGIAAGSPMPIEVMKDVIEKMNLSEITIAYGMTETSPISFQTQKTDPLHKRVETVGRILPHVRAKVVDPQTHEILPLNTAGELCTSGYVVMEGGYWNNVEKTRETMSTDEKGIKWMHTGDTAIIDEEGYCTIVGRIKDQINRGGEKIAPLEVENLIFEHPGVSNISVVGVPDPVLGERICAWIIRKQDSAVTQEDIQQFCKGKIAHYKIPSDVIFVDEFPKTVTGKIKKNVIREKSKEILGL</sequence>
<dbReference type="InterPro" id="IPR045851">
    <property type="entry name" value="AMP-bd_C_sf"/>
</dbReference>
<evidence type="ECO:0000256" key="2">
    <source>
        <dbReference type="ARBA" id="ARBA00022598"/>
    </source>
</evidence>
<dbReference type="Proteomes" id="UP000789508">
    <property type="component" value="Unassembled WGS sequence"/>
</dbReference>
<dbReference type="EMBL" id="CAJVPS010000514">
    <property type="protein sequence ID" value="CAG8491726.1"/>
    <property type="molecule type" value="Genomic_DNA"/>
</dbReference>
<dbReference type="SUPFAM" id="SSF56801">
    <property type="entry name" value="Acetyl-CoA synthetase-like"/>
    <property type="match status" value="1"/>
</dbReference>
<dbReference type="Gene3D" id="2.30.38.10">
    <property type="entry name" value="Luciferase, Domain 3"/>
    <property type="match status" value="1"/>
</dbReference>
<dbReference type="InterPro" id="IPR020845">
    <property type="entry name" value="AMP-binding_CS"/>
</dbReference>